<sequence>MRTTRQKRKAGDVLLPGLPDEKRVRTPKPPGGSPARVSKPSAKKGKKKHDPSLPHVALANSLLEDGDSLRLQGSSLGQNFPPPTVWGPREEPITDPTQLPEGWSVSETDLADDDIDGQIQRCQRRIGENMMPDIFKERLKMYQKIKEEHTEMINSEPSGLSWEVVQRLDILKNVQTSLEELGRDNGNTPNVMAIMAAYRSGDLVWDQNTVTYWAHGRIVAGPKKMDTKEFFALTEKLGPEGIWVEGLDDYKPPPLNLWFTMGPHHADHATHAFVVSLRNPRTASTHTPLQTIHIQVLEDTGASTMKMFQADKQQLEALSGHPLPVSSTSIMTTANGDVQVDNFIVQANIFCNNQPMLPQWTDIRVSVAREPPNTSPSGFRLSGVWIHHMLYCLSMPDNSLNMHVGTSLLEILASVPLCDPALAIPPPIHP</sequence>
<dbReference type="AlphaFoldDB" id="A0A1V6RWE0"/>
<comment type="caution">
    <text evidence="2">The sequence shown here is derived from an EMBL/GenBank/DDBJ whole genome shotgun (WGS) entry which is preliminary data.</text>
</comment>
<dbReference type="Proteomes" id="UP000191518">
    <property type="component" value="Unassembled WGS sequence"/>
</dbReference>
<evidence type="ECO:0000256" key="1">
    <source>
        <dbReference type="SAM" id="MobiDB-lite"/>
    </source>
</evidence>
<feature type="region of interest" description="Disordered" evidence="1">
    <location>
        <begin position="1"/>
        <end position="54"/>
    </location>
</feature>
<keyword evidence="3" id="KW-1185">Reference proteome</keyword>
<evidence type="ECO:0000313" key="2">
    <source>
        <dbReference type="EMBL" id="OQE06075.1"/>
    </source>
</evidence>
<reference evidence="3" key="1">
    <citation type="journal article" date="2017" name="Nat. Microbiol.">
        <title>Global analysis of biosynthetic gene clusters reveals vast potential of secondary metabolite production in Penicillium species.</title>
        <authorList>
            <person name="Nielsen J.C."/>
            <person name="Grijseels S."/>
            <person name="Prigent S."/>
            <person name="Ji B."/>
            <person name="Dainat J."/>
            <person name="Nielsen K.F."/>
            <person name="Frisvad J.C."/>
            <person name="Workman M."/>
            <person name="Nielsen J."/>
        </authorList>
    </citation>
    <scope>NUCLEOTIDE SEQUENCE [LARGE SCALE GENOMIC DNA]</scope>
    <source>
        <strain evidence="3">IBT 29486</strain>
    </source>
</reference>
<accession>A0A1V6RWE0</accession>
<dbReference type="STRING" id="29845.A0A1V6RWE0"/>
<evidence type="ECO:0000313" key="3">
    <source>
        <dbReference type="Proteomes" id="UP000191518"/>
    </source>
</evidence>
<dbReference type="EMBL" id="MDYP01000020">
    <property type="protein sequence ID" value="OQE06075.1"/>
    <property type="molecule type" value="Genomic_DNA"/>
</dbReference>
<gene>
    <name evidence="2" type="ORF">PENVUL_c020G03371</name>
</gene>
<dbReference type="OrthoDB" id="4326688at2759"/>
<name>A0A1V6RWE0_9EURO</name>
<proteinExistence type="predicted"/>
<protein>
    <submittedName>
        <fullName evidence="2">Uncharacterized protein</fullName>
    </submittedName>
</protein>
<organism evidence="2 3">
    <name type="scientific">Penicillium vulpinum</name>
    <dbReference type="NCBI Taxonomy" id="29845"/>
    <lineage>
        <taxon>Eukaryota</taxon>
        <taxon>Fungi</taxon>
        <taxon>Dikarya</taxon>
        <taxon>Ascomycota</taxon>
        <taxon>Pezizomycotina</taxon>
        <taxon>Eurotiomycetes</taxon>
        <taxon>Eurotiomycetidae</taxon>
        <taxon>Eurotiales</taxon>
        <taxon>Aspergillaceae</taxon>
        <taxon>Penicillium</taxon>
    </lineage>
</organism>